<feature type="transmembrane region" description="Helical" evidence="8">
    <location>
        <begin position="37"/>
        <end position="56"/>
    </location>
</feature>
<evidence type="ECO:0000256" key="7">
    <source>
        <dbReference type="ARBA" id="ARBA00023235"/>
    </source>
</evidence>
<proteinExistence type="predicted"/>
<feature type="domain" description="Lycopene cyclase" evidence="9">
    <location>
        <begin position="11"/>
        <end position="97"/>
    </location>
</feature>
<keyword evidence="6 8" id="KW-0472">Membrane</keyword>
<dbReference type="AlphaFoldDB" id="A0A2L2BQC8"/>
<dbReference type="Proteomes" id="UP000243077">
    <property type="component" value="Chromosome"/>
</dbReference>
<keyword evidence="5 8" id="KW-1133">Transmembrane helix</keyword>
<dbReference type="GO" id="GO:0016020">
    <property type="term" value="C:membrane"/>
    <property type="evidence" value="ECO:0007669"/>
    <property type="project" value="UniProtKB-SubCell"/>
</dbReference>
<evidence type="ECO:0000256" key="8">
    <source>
        <dbReference type="SAM" id="Phobius"/>
    </source>
</evidence>
<evidence type="ECO:0000256" key="1">
    <source>
        <dbReference type="ARBA" id="ARBA00004141"/>
    </source>
</evidence>
<comment type="subcellular location">
    <subcellularLocation>
        <location evidence="1">Membrane</location>
        <topology evidence="1">Multi-pass membrane protein</topology>
    </subcellularLocation>
</comment>
<keyword evidence="11" id="KW-1185">Reference proteome</keyword>
<evidence type="ECO:0000256" key="6">
    <source>
        <dbReference type="ARBA" id="ARBA00023136"/>
    </source>
</evidence>
<dbReference type="EMBL" id="CP026923">
    <property type="protein sequence ID" value="AVG23859.1"/>
    <property type="molecule type" value="Genomic_DNA"/>
</dbReference>
<keyword evidence="4" id="KW-0125">Carotenoid biosynthesis</keyword>
<accession>A0A2L2BQC8</accession>
<evidence type="ECO:0000256" key="4">
    <source>
        <dbReference type="ARBA" id="ARBA00022746"/>
    </source>
</evidence>
<evidence type="ECO:0000313" key="10">
    <source>
        <dbReference type="EMBL" id="AVG23859.1"/>
    </source>
</evidence>
<gene>
    <name evidence="10" type="ORF">C3B54_11886</name>
</gene>
<feature type="transmembrane region" description="Helical" evidence="8">
    <location>
        <begin position="6"/>
        <end position="25"/>
    </location>
</feature>
<name>A0A2L2BQC8_9MICO</name>
<dbReference type="KEGG" id="psai:C3B54_11886"/>
<keyword evidence="3 8" id="KW-0812">Transmembrane</keyword>
<evidence type="ECO:0000256" key="2">
    <source>
        <dbReference type="ARBA" id="ARBA00004829"/>
    </source>
</evidence>
<evidence type="ECO:0000259" key="9">
    <source>
        <dbReference type="Pfam" id="PF18916"/>
    </source>
</evidence>
<evidence type="ECO:0000256" key="5">
    <source>
        <dbReference type="ARBA" id="ARBA00022989"/>
    </source>
</evidence>
<sequence length="113" mass="12889">MGVLEWSYMAMLGFVLLASGWLEWAFDLRVYRRPGRLFATVAVAAPPFILWDAWAISEGHWFFDRSQMLGIVGPLNVPLEEYLFFIIIPIAAVLTLEGVTRFLEILRARRAAS</sequence>
<dbReference type="NCBIfam" id="TIGR03462">
    <property type="entry name" value="CarR_dom_SF"/>
    <property type="match status" value="1"/>
</dbReference>
<dbReference type="GO" id="GO:0016117">
    <property type="term" value="P:carotenoid biosynthetic process"/>
    <property type="evidence" value="ECO:0007669"/>
    <property type="project" value="UniProtKB-KW"/>
</dbReference>
<organism evidence="10 11">
    <name type="scientific">Pontimonas salivibrio</name>
    <dbReference type="NCBI Taxonomy" id="1159327"/>
    <lineage>
        <taxon>Bacteria</taxon>
        <taxon>Bacillati</taxon>
        <taxon>Actinomycetota</taxon>
        <taxon>Actinomycetes</taxon>
        <taxon>Micrococcales</taxon>
        <taxon>Microbacteriaceae</taxon>
        <taxon>Pontimonas</taxon>
    </lineage>
</organism>
<evidence type="ECO:0000313" key="11">
    <source>
        <dbReference type="Proteomes" id="UP000243077"/>
    </source>
</evidence>
<dbReference type="InterPro" id="IPR017825">
    <property type="entry name" value="Lycopene_cyclase_dom"/>
</dbReference>
<comment type="pathway">
    <text evidence="2">Carotenoid biosynthesis.</text>
</comment>
<dbReference type="GO" id="GO:0045436">
    <property type="term" value="F:lycopene beta cyclase activity"/>
    <property type="evidence" value="ECO:0007669"/>
    <property type="project" value="UniProtKB-ARBA"/>
</dbReference>
<reference evidence="10 11" key="1">
    <citation type="submission" date="2018-02" db="EMBL/GenBank/DDBJ databases">
        <title>Complete genome of the streamlined marine actinobacterium Pontimonas salivibrio CL-TW6 adapted to coastal planktonic lifestype.</title>
        <authorList>
            <person name="Cho B.C."/>
            <person name="Hardies S.C."/>
            <person name="Jang G.I."/>
            <person name="Hwang C.Y."/>
        </authorList>
    </citation>
    <scope>NUCLEOTIDE SEQUENCE [LARGE SCALE GENOMIC DNA]</scope>
    <source>
        <strain evidence="10 11">CL-TW6</strain>
    </source>
</reference>
<protein>
    <submittedName>
        <fullName evidence="10">C50 carotenoid beta cyclase subunit</fullName>
    </submittedName>
</protein>
<feature type="transmembrane region" description="Helical" evidence="8">
    <location>
        <begin position="82"/>
        <end position="103"/>
    </location>
</feature>
<keyword evidence="7" id="KW-0413">Isomerase</keyword>
<dbReference type="Pfam" id="PF18916">
    <property type="entry name" value="Lycopene_cyc"/>
    <property type="match status" value="1"/>
</dbReference>
<dbReference type="GO" id="GO:0016872">
    <property type="term" value="F:intramolecular lyase activity"/>
    <property type="evidence" value="ECO:0007669"/>
    <property type="project" value="InterPro"/>
</dbReference>
<evidence type="ECO:0000256" key="3">
    <source>
        <dbReference type="ARBA" id="ARBA00022692"/>
    </source>
</evidence>